<protein>
    <submittedName>
        <fullName evidence="1">Uncharacterized protein</fullName>
    </submittedName>
</protein>
<reference evidence="1 2" key="1">
    <citation type="journal article" date="2014" name="Genome Biol. Evol.">
        <title>The secreted proteins of Achlya hypogyna and Thraustotheca clavata identify the ancestral oomycete secretome and reveal gene acquisitions by horizontal gene transfer.</title>
        <authorList>
            <person name="Misner I."/>
            <person name="Blouin N."/>
            <person name="Leonard G."/>
            <person name="Richards T.A."/>
            <person name="Lane C.E."/>
        </authorList>
    </citation>
    <scope>NUCLEOTIDE SEQUENCE [LARGE SCALE GENOMIC DNA]</scope>
    <source>
        <strain evidence="1 2">ATCC 34112</strain>
    </source>
</reference>
<dbReference type="AlphaFoldDB" id="A0A1V9YZK0"/>
<name>A0A1V9YZK0_9STRA</name>
<dbReference type="Proteomes" id="UP000243217">
    <property type="component" value="Unassembled WGS sequence"/>
</dbReference>
<evidence type="ECO:0000313" key="1">
    <source>
        <dbReference type="EMBL" id="OQR91196.1"/>
    </source>
</evidence>
<proteinExistence type="predicted"/>
<evidence type="ECO:0000313" key="2">
    <source>
        <dbReference type="Proteomes" id="UP000243217"/>
    </source>
</evidence>
<dbReference type="EMBL" id="JNBS01002448">
    <property type="protein sequence ID" value="OQR91196.1"/>
    <property type="molecule type" value="Genomic_DNA"/>
</dbReference>
<organism evidence="1 2">
    <name type="scientific">Thraustotheca clavata</name>
    <dbReference type="NCBI Taxonomy" id="74557"/>
    <lineage>
        <taxon>Eukaryota</taxon>
        <taxon>Sar</taxon>
        <taxon>Stramenopiles</taxon>
        <taxon>Oomycota</taxon>
        <taxon>Saprolegniomycetes</taxon>
        <taxon>Saprolegniales</taxon>
        <taxon>Achlyaceae</taxon>
        <taxon>Thraustotheca</taxon>
    </lineage>
</organism>
<comment type="caution">
    <text evidence="1">The sequence shown here is derived from an EMBL/GenBank/DDBJ whole genome shotgun (WGS) entry which is preliminary data.</text>
</comment>
<gene>
    <name evidence="1" type="ORF">THRCLA_22483</name>
</gene>
<accession>A0A1V9YZK0</accession>
<dbReference type="OrthoDB" id="71311at2759"/>
<keyword evidence="2" id="KW-1185">Reference proteome</keyword>
<sequence>MIKNVYPGTAYTCLLDATGDVLVQIVEQAPSGFGPVNTNELASVLTTLRRSIALFGTMLYAFK</sequence>